<keyword evidence="4" id="KW-1185">Reference proteome</keyword>
<evidence type="ECO:0000256" key="1">
    <source>
        <dbReference type="SAM" id="MobiDB-lite"/>
    </source>
</evidence>
<dbReference type="AlphaFoldDB" id="A0ABD5QLT5"/>
<evidence type="ECO:0000313" key="4">
    <source>
        <dbReference type="Proteomes" id="UP001595925"/>
    </source>
</evidence>
<reference evidence="3 4" key="1">
    <citation type="journal article" date="2019" name="Int. J. Syst. Evol. Microbiol.">
        <title>The Global Catalogue of Microorganisms (GCM) 10K type strain sequencing project: providing services to taxonomists for standard genome sequencing and annotation.</title>
        <authorList>
            <consortium name="The Broad Institute Genomics Platform"/>
            <consortium name="The Broad Institute Genome Sequencing Center for Infectious Disease"/>
            <person name="Wu L."/>
            <person name="Ma J."/>
        </authorList>
    </citation>
    <scope>NUCLEOTIDE SEQUENCE [LARGE SCALE GENOMIC DNA]</scope>
    <source>
        <strain evidence="3 4">CGMCC 1.15824</strain>
    </source>
</reference>
<keyword evidence="2" id="KW-0472">Membrane</keyword>
<evidence type="ECO:0000313" key="3">
    <source>
        <dbReference type="EMBL" id="MFC4989992.1"/>
    </source>
</evidence>
<gene>
    <name evidence="3" type="ORF">ACFPFO_19935</name>
</gene>
<evidence type="ECO:0008006" key="5">
    <source>
        <dbReference type="Google" id="ProtNLM"/>
    </source>
</evidence>
<dbReference type="Proteomes" id="UP001595925">
    <property type="component" value="Unassembled WGS sequence"/>
</dbReference>
<feature type="compositionally biased region" description="Acidic residues" evidence="1">
    <location>
        <begin position="74"/>
        <end position="92"/>
    </location>
</feature>
<name>A0ABD5QLT5_9EURY</name>
<keyword evidence="2" id="KW-0812">Transmembrane</keyword>
<keyword evidence="2" id="KW-1133">Transmembrane helix</keyword>
<feature type="region of interest" description="Disordered" evidence="1">
    <location>
        <begin position="18"/>
        <end position="47"/>
    </location>
</feature>
<organism evidence="3 4">
    <name type="scientific">Saliphagus infecundisoli</name>
    <dbReference type="NCBI Taxonomy" id="1849069"/>
    <lineage>
        <taxon>Archaea</taxon>
        <taxon>Methanobacteriati</taxon>
        <taxon>Methanobacteriota</taxon>
        <taxon>Stenosarchaea group</taxon>
        <taxon>Halobacteria</taxon>
        <taxon>Halobacteriales</taxon>
        <taxon>Natrialbaceae</taxon>
        <taxon>Saliphagus</taxon>
    </lineage>
</organism>
<dbReference type="EMBL" id="JBHSJG010000056">
    <property type="protein sequence ID" value="MFC4989992.1"/>
    <property type="molecule type" value="Genomic_DNA"/>
</dbReference>
<accession>A0ABD5QLT5</accession>
<protein>
    <recommendedName>
        <fullName evidence="5">MYXO-CTERM domain-containing protein</fullName>
    </recommendedName>
</protein>
<feature type="compositionally biased region" description="Acidic residues" evidence="1">
    <location>
        <begin position="27"/>
        <end position="41"/>
    </location>
</feature>
<feature type="transmembrane region" description="Helical" evidence="2">
    <location>
        <begin position="49"/>
        <end position="66"/>
    </location>
</feature>
<dbReference type="RefSeq" id="WP_224827677.1">
    <property type="nucleotide sequence ID" value="NZ_JAIVEF010000002.1"/>
</dbReference>
<comment type="caution">
    <text evidence="3">The sequence shown here is derived from an EMBL/GenBank/DDBJ whole genome shotgun (WGS) entry which is preliminary data.</text>
</comment>
<feature type="region of interest" description="Disordered" evidence="1">
    <location>
        <begin position="72"/>
        <end position="92"/>
    </location>
</feature>
<evidence type="ECO:0000256" key="2">
    <source>
        <dbReference type="SAM" id="Phobius"/>
    </source>
</evidence>
<proteinExistence type="predicted"/>
<sequence>MVSLTFIELHLDGNTQFGPKRIGEATIGEDDGAEDEEEAAAAEDGGGKPIGVVVGLLVLVALGLAVRKFRGGNDDGEFEEFEPADEPDVVVD</sequence>